<dbReference type="InterPro" id="IPR011658">
    <property type="entry name" value="PA14_dom"/>
</dbReference>
<dbReference type="RefSeq" id="WP_115567926.1">
    <property type="nucleotide sequence ID" value="NZ_QRGR01000035.1"/>
</dbReference>
<dbReference type="Pfam" id="PF07691">
    <property type="entry name" value="PA14"/>
    <property type="match status" value="2"/>
</dbReference>
<dbReference type="SUPFAM" id="SSF51445">
    <property type="entry name" value="(Trans)glycosidases"/>
    <property type="match status" value="1"/>
</dbReference>
<dbReference type="PANTHER" id="PTHR46769">
    <property type="entry name" value="POLYCYSTIC KIDNEY AND HEPATIC DISEASE 1 (AUTOSOMAL RECESSIVE)-LIKE 1"/>
    <property type="match status" value="1"/>
</dbReference>
<dbReference type="NCBIfam" id="TIGR04183">
    <property type="entry name" value="Por_Secre_tail"/>
    <property type="match status" value="1"/>
</dbReference>
<feature type="domain" description="PA14" evidence="3">
    <location>
        <begin position="797"/>
        <end position="949"/>
    </location>
</feature>
<gene>
    <name evidence="4" type="ORF">DXT99_22915</name>
</gene>
<proteinExistence type="predicted"/>
<sequence>MKLFTKHALITLLISYFYVFQSYSQTIPVKTANEYVKPYSGSFKIGSNLGVYGNGWTDEKLVSALQKAGGNSVRPTLPEHFVEKWGYGVRLDAFKGYVGTAGMSEITCFIEGPSDAHRDKTVYTGSESSKLFANMYEPIWNGDGTVNPNNYYAIYVYKLIQTYGDYIRFWEVLNEPDLGNGKPSEWLNRAPYPSESMNTRAPIYNYIRMLRITWEVVKKYSPDDYVTTGGIGHPEYLDALLRYSDNPSGGSVTSQYPNKGGAYFDVVSYHFYPQHVLKYWDGVMKYTRTSDHAATSIITHKKAMESTLNKYGYNGSSYPKKHFIVTESGVTRRTSDDHISSDEMQRNFAVKAVVLSQKNDIRQLQFFTIGEGINCPPPGSTILTSQRYDNMGFYENLKRDAPGSEKLTDQGKALKTTTNLLNGYTYDASRTAALSLPSQAEGAAFRNGTNYVYVLWAKALEDTKETASATYSFPSGLNISSVERFEWNYSATNSSTKQSAQGITLTGSPAFFKVGSTTTVSKESQTITFPSIPAKTYGDPDFTVSATASSGLPVAFSIVSGPAKITGSTITLTGSGTVVVEATQSGNTTYNAATPVRQSISVSAAPSEPTPTEPTSCSATGSILREHWGNVSGSSVSDIPLSTKPSSTSQLSLFEAPTNLGSSYGARVSGYICPPQTGDYTFFIAGDDNAELWLSTDESPANRKKIASVTGWTYSREWNKYASQKSAAVRLEAGKKYYIEALHKQGWGSGNLAVAWKMPDGKTEAPVAGSRLSPYAGSTDQAPAPSEPTPTEPTSCSATGSILREHWGNVSGSSVSDIPLSTKPSSTSQLSLFEAPTNLGSSYGARVSGYICPPQTGDYTFFIAGDDNAELWLSTDESPANRKKIASVTGWTYSREWNKYASQKSAAVRLEAGKKYYIEALHKQGWGSGNLAVAWKMPDGKTEAPVAGSRLSPYLATSTGSGLVSASNLQEEEPQLNEAQLKAYPNPFTTDATVQFTLTASEEVSLDLYDIQGRLVRRLYQGTAEANATRSFELTAEGLTRGVYIIRLMTGSKVLTQKIVLEK</sequence>
<dbReference type="Pfam" id="PF18962">
    <property type="entry name" value="Por_Secre_tail"/>
    <property type="match status" value="1"/>
</dbReference>
<protein>
    <submittedName>
        <fullName evidence="4">T9SS C-terminal target domain-containing protein</fullName>
    </submittedName>
</protein>
<dbReference type="Proteomes" id="UP000256708">
    <property type="component" value="Unassembled WGS sequence"/>
</dbReference>
<evidence type="ECO:0000313" key="5">
    <source>
        <dbReference type="Proteomes" id="UP000256708"/>
    </source>
</evidence>
<keyword evidence="5" id="KW-1185">Reference proteome</keyword>
<dbReference type="InterPro" id="IPR037524">
    <property type="entry name" value="PA14/GLEYA"/>
</dbReference>
<dbReference type="PANTHER" id="PTHR46769:SF2">
    <property type="entry name" value="FIBROCYSTIN-L ISOFORM 2 PRECURSOR-RELATED"/>
    <property type="match status" value="1"/>
</dbReference>
<organism evidence="4 5">
    <name type="scientific">Pontibacter diazotrophicus</name>
    <dbReference type="NCBI Taxonomy" id="1400979"/>
    <lineage>
        <taxon>Bacteria</taxon>
        <taxon>Pseudomonadati</taxon>
        <taxon>Bacteroidota</taxon>
        <taxon>Cytophagia</taxon>
        <taxon>Cytophagales</taxon>
        <taxon>Hymenobacteraceae</taxon>
        <taxon>Pontibacter</taxon>
    </lineage>
</organism>
<dbReference type="SMART" id="SM00758">
    <property type="entry name" value="PA14"/>
    <property type="match status" value="2"/>
</dbReference>
<evidence type="ECO:0000259" key="3">
    <source>
        <dbReference type="PROSITE" id="PS51820"/>
    </source>
</evidence>
<dbReference type="AlphaFoldDB" id="A0A3D8L3R2"/>
<dbReference type="EMBL" id="QRGR01000035">
    <property type="protein sequence ID" value="RDV11985.1"/>
    <property type="molecule type" value="Genomic_DNA"/>
</dbReference>
<dbReference type="Gene3D" id="3.20.20.80">
    <property type="entry name" value="Glycosidases"/>
    <property type="match status" value="1"/>
</dbReference>
<feature type="domain" description="PA14" evidence="3">
    <location>
        <begin position="618"/>
        <end position="770"/>
    </location>
</feature>
<dbReference type="InterPro" id="IPR026444">
    <property type="entry name" value="Secre_tail"/>
</dbReference>
<dbReference type="InterPro" id="IPR052387">
    <property type="entry name" value="Fibrocystin"/>
</dbReference>
<dbReference type="Gene3D" id="2.60.120.1560">
    <property type="match status" value="2"/>
</dbReference>
<keyword evidence="1" id="KW-0732">Signal</keyword>
<accession>A0A3D8L3R2</accession>
<reference evidence="5" key="1">
    <citation type="submission" date="2018-08" db="EMBL/GenBank/DDBJ databases">
        <authorList>
            <person name="Liu Z.-W."/>
            <person name="Du Z.-J."/>
        </authorList>
    </citation>
    <scope>NUCLEOTIDE SEQUENCE [LARGE SCALE GENOMIC DNA]</scope>
    <source>
        <strain evidence="5">H4X</strain>
    </source>
</reference>
<name>A0A3D8L3R2_9BACT</name>
<dbReference type="SUPFAM" id="SSF56988">
    <property type="entry name" value="Anthrax protective antigen"/>
    <property type="match status" value="2"/>
</dbReference>
<comment type="caution">
    <text evidence="4">The sequence shown here is derived from an EMBL/GenBank/DDBJ whole genome shotgun (WGS) entry which is preliminary data.</text>
</comment>
<dbReference type="InterPro" id="IPR017853">
    <property type="entry name" value="GH"/>
</dbReference>
<evidence type="ECO:0000256" key="2">
    <source>
        <dbReference type="SAM" id="MobiDB-lite"/>
    </source>
</evidence>
<feature type="region of interest" description="Disordered" evidence="2">
    <location>
        <begin position="763"/>
        <end position="797"/>
    </location>
</feature>
<dbReference type="PROSITE" id="PS51820">
    <property type="entry name" value="PA14"/>
    <property type="match status" value="2"/>
</dbReference>
<dbReference type="OrthoDB" id="901313at2"/>
<evidence type="ECO:0000256" key="1">
    <source>
        <dbReference type="ARBA" id="ARBA00022729"/>
    </source>
</evidence>
<evidence type="ECO:0000313" key="4">
    <source>
        <dbReference type="EMBL" id="RDV11985.1"/>
    </source>
</evidence>